<gene>
    <name evidence="2" type="ORF">GALL_507070</name>
</gene>
<dbReference type="PROSITE" id="PS51125">
    <property type="entry name" value="NHL"/>
    <property type="match status" value="1"/>
</dbReference>
<keyword evidence="1" id="KW-0677">Repeat</keyword>
<protein>
    <submittedName>
        <fullName evidence="2">NHL repeat protein</fullName>
    </submittedName>
</protein>
<dbReference type="Pfam" id="PF17170">
    <property type="entry name" value="DUF5128"/>
    <property type="match status" value="1"/>
</dbReference>
<evidence type="ECO:0000313" key="2">
    <source>
        <dbReference type="EMBL" id="OIQ67712.1"/>
    </source>
</evidence>
<comment type="caution">
    <text evidence="2">The sequence shown here is derived from an EMBL/GenBank/DDBJ whole genome shotgun (WGS) entry which is preliminary data.</text>
</comment>
<dbReference type="CDD" id="cd14958">
    <property type="entry name" value="NHL_PAL_like"/>
    <property type="match status" value="1"/>
</dbReference>
<dbReference type="InterPro" id="IPR050952">
    <property type="entry name" value="TRIM-NHL_E3_ligases"/>
</dbReference>
<sequence length="317" mass="34386">MGPPASLTVDTDGESIWAFIRCDETSPLPVAKGGRFGLDCMLPDGKLKPHDTIYKFDPKGNVVKSFGAGMFIWPHGLHVDREGNVWATDAAGEDAVATAAKAGVKAGHFVRKFSPNGEVLMTLGEPGIAGNDEYHFRSPAAVVTAPNGDIFVADGHGSNDRIVKYSKDGKFIKAWGKTGYAPGEFRTPHCIAMDKRGRLFVCDRANTRIQIFDQDGKHLATWHQFGMPSGIVFSVNDEDLIYVYDSESDNVENPGFEQGIRIGDALTGWVKYFILDPGGNPGTTTGSGAEFGAVDKFGNVFAGEPRPRVLRKYVKVR</sequence>
<dbReference type="SUPFAM" id="SSF63829">
    <property type="entry name" value="Calcium-dependent phosphotriesterase"/>
    <property type="match status" value="1"/>
</dbReference>
<dbReference type="PANTHER" id="PTHR24104:SF25">
    <property type="entry name" value="PROTEIN LIN-41"/>
    <property type="match status" value="1"/>
</dbReference>
<dbReference type="PANTHER" id="PTHR24104">
    <property type="entry name" value="E3 UBIQUITIN-PROTEIN LIGASE NHLRC1-RELATED"/>
    <property type="match status" value="1"/>
</dbReference>
<dbReference type="EMBL" id="MLJW01005752">
    <property type="protein sequence ID" value="OIQ67712.1"/>
    <property type="molecule type" value="Genomic_DNA"/>
</dbReference>
<dbReference type="InterPro" id="IPR001258">
    <property type="entry name" value="NHL_repeat"/>
</dbReference>
<name>A0A1J5PAG4_9ZZZZ</name>
<accession>A0A1J5PAG4</accession>
<dbReference type="AlphaFoldDB" id="A0A1J5PAG4"/>
<dbReference type="Gene3D" id="2.120.10.30">
    <property type="entry name" value="TolB, C-terminal domain"/>
    <property type="match status" value="1"/>
</dbReference>
<reference evidence="2" key="1">
    <citation type="submission" date="2016-10" db="EMBL/GenBank/DDBJ databases">
        <title>Sequence of Gallionella enrichment culture.</title>
        <authorList>
            <person name="Poehlein A."/>
            <person name="Muehling M."/>
            <person name="Daniel R."/>
        </authorList>
    </citation>
    <scope>NUCLEOTIDE SEQUENCE</scope>
</reference>
<dbReference type="InterPro" id="IPR011042">
    <property type="entry name" value="6-blade_b-propeller_TolB-like"/>
</dbReference>
<proteinExistence type="predicted"/>
<organism evidence="2">
    <name type="scientific">mine drainage metagenome</name>
    <dbReference type="NCBI Taxonomy" id="410659"/>
    <lineage>
        <taxon>unclassified sequences</taxon>
        <taxon>metagenomes</taxon>
        <taxon>ecological metagenomes</taxon>
    </lineage>
</organism>
<evidence type="ECO:0000256" key="1">
    <source>
        <dbReference type="ARBA" id="ARBA00022737"/>
    </source>
</evidence>
<dbReference type="GO" id="GO:0008270">
    <property type="term" value="F:zinc ion binding"/>
    <property type="evidence" value="ECO:0007669"/>
    <property type="project" value="UniProtKB-KW"/>
</dbReference>